<reference evidence="7" key="1">
    <citation type="journal article" date="2023" name="bioRxiv">
        <title>Improved chromosome-level genome assembly for marigold (Tagetes erecta).</title>
        <authorList>
            <person name="Jiang F."/>
            <person name="Yuan L."/>
            <person name="Wang S."/>
            <person name="Wang H."/>
            <person name="Xu D."/>
            <person name="Wang A."/>
            <person name="Fan W."/>
        </authorList>
    </citation>
    <scope>NUCLEOTIDE SEQUENCE</scope>
    <source>
        <strain evidence="7">WSJ</strain>
        <tissue evidence="7">Leaf</tissue>
    </source>
</reference>
<evidence type="ECO:0000256" key="4">
    <source>
        <dbReference type="ARBA" id="ARBA00022737"/>
    </source>
</evidence>
<keyword evidence="5" id="KW-0539">Nucleus</keyword>
<evidence type="ECO:0000256" key="6">
    <source>
        <dbReference type="PROSITE-ProRule" id="PRU00259"/>
    </source>
</evidence>
<evidence type="ECO:0000313" key="8">
    <source>
        <dbReference type="Proteomes" id="UP001229421"/>
    </source>
</evidence>
<dbReference type="InterPro" id="IPR011989">
    <property type="entry name" value="ARM-like"/>
</dbReference>
<evidence type="ECO:0000313" key="7">
    <source>
        <dbReference type="EMBL" id="KAK1421610.1"/>
    </source>
</evidence>
<dbReference type="GO" id="GO:0043161">
    <property type="term" value="P:proteasome-mediated ubiquitin-dependent protein catabolic process"/>
    <property type="evidence" value="ECO:0007669"/>
    <property type="project" value="TreeGrafter"/>
</dbReference>
<comment type="subcellular location">
    <subcellularLocation>
        <location evidence="2">Cytoplasm</location>
    </subcellularLocation>
    <subcellularLocation>
        <location evidence="1">Nucleus</location>
    </subcellularLocation>
</comment>
<name>A0AAD8KES5_TARER</name>
<feature type="repeat" description="ARM" evidence="6">
    <location>
        <begin position="499"/>
        <end position="526"/>
    </location>
</feature>
<evidence type="ECO:0000256" key="3">
    <source>
        <dbReference type="ARBA" id="ARBA00022490"/>
    </source>
</evidence>
<dbReference type="EMBL" id="JAUHHV010000006">
    <property type="protein sequence ID" value="KAK1421610.1"/>
    <property type="molecule type" value="Genomic_DNA"/>
</dbReference>
<dbReference type="AlphaFoldDB" id="A0AAD8KES5"/>
<sequence>MVLGVGEGGDRDSGVMVDKIRPIIRQLKSHLFLTSNTLTRFIDTRWCGAYDIRRRPTTMPGSASSTHRPEGLIERLRSAASDAGEPKLKVLRELKNQIIGNRTKKLSYIKLGAVPYVVSILSSSSSSDSVLVQCAATIGSFACGVDSGVSAVLDAGAFSHLINLLSHSNEKVVDAGARALKMIYQSKVAPKYDFLQEKNMEFLISLLDKNNENLTGLGASIITHSCETSDEQKILGDAGTLKRLINLLEGTTSQRDASLESFATIIKENPQVISEFVGPENGRTWGTLIELTKDRYPRTRLLACICLILIKNAVPSYLHSVGIRAKLILILLELVDDSGQVGDEALFTLSSFIADEEGLQKLAFEANTIDKLCDHMQTESLQPKRLEGMLMILANLCLNLECCRSVLLQSPKLQTINIITDALSHTTVDVRVAACICLKNISRSVKYLSAGHFMTEAIILPLLQLLYDTSSTVQVAALRTISNLVIDFTMHKSLFVQNGGVKQLVELSKSMDSRVRLNAVWALRNLMFLVDSRCKEGILLELRAMSLTSLVSDPSASVQEQALGLICNLVNGSVESIDYVFSDDALLLNAVGRQLWSASKPEVLIQGMYVLCNVASGKEFQKEAVMHQILPGSSNDDTQSIMVTMLQSGVAQLRTAAVWTIVNLTIPTGAGALARVVKLRNAGIVSQLKNMANDPCLDVKLRVRTALGQSMIFGDFST</sequence>
<dbReference type="Pfam" id="PF00514">
    <property type="entry name" value="Arm"/>
    <property type="match status" value="1"/>
</dbReference>
<evidence type="ECO:0000256" key="5">
    <source>
        <dbReference type="ARBA" id="ARBA00023242"/>
    </source>
</evidence>
<dbReference type="Gene3D" id="1.25.10.10">
    <property type="entry name" value="Leucine-rich Repeat Variant"/>
    <property type="match status" value="2"/>
</dbReference>
<keyword evidence="8" id="KW-1185">Reference proteome</keyword>
<evidence type="ECO:0008006" key="9">
    <source>
        <dbReference type="Google" id="ProtNLM"/>
    </source>
</evidence>
<dbReference type="InterPro" id="IPR016024">
    <property type="entry name" value="ARM-type_fold"/>
</dbReference>
<dbReference type="Proteomes" id="UP001229421">
    <property type="component" value="Unassembled WGS sequence"/>
</dbReference>
<dbReference type="GO" id="GO:0034657">
    <property type="term" value="C:GID complex"/>
    <property type="evidence" value="ECO:0007669"/>
    <property type="project" value="TreeGrafter"/>
</dbReference>
<dbReference type="PANTHER" id="PTHR15651:SF7">
    <property type="entry name" value="ARMADILLO REPEAT-CONTAINING PROTEIN 8"/>
    <property type="match status" value="1"/>
</dbReference>
<dbReference type="PROSITE" id="PS50176">
    <property type="entry name" value="ARM_REPEAT"/>
    <property type="match status" value="1"/>
</dbReference>
<comment type="caution">
    <text evidence="7">The sequence shown here is derived from an EMBL/GenBank/DDBJ whole genome shotgun (WGS) entry which is preliminary data.</text>
</comment>
<dbReference type="SUPFAM" id="SSF48371">
    <property type="entry name" value="ARM repeat"/>
    <property type="match status" value="1"/>
</dbReference>
<dbReference type="GO" id="GO:0005737">
    <property type="term" value="C:cytoplasm"/>
    <property type="evidence" value="ECO:0007669"/>
    <property type="project" value="UniProtKB-SubCell"/>
</dbReference>
<gene>
    <name evidence="7" type="ORF">QVD17_24084</name>
</gene>
<keyword evidence="4" id="KW-0677">Repeat</keyword>
<organism evidence="7 8">
    <name type="scientific">Tagetes erecta</name>
    <name type="common">African marigold</name>
    <dbReference type="NCBI Taxonomy" id="13708"/>
    <lineage>
        <taxon>Eukaryota</taxon>
        <taxon>Viridiplantae</taxon>
        <taxon>Streptophyta</taxon>
        <taxon>Embryophyta</taxon>
        <taxon>Tracheophyta</taxon>
        <taxon>Spermatophyta</taxon>
        <taxon>Magnoliopsida</taxon>
        <taxon>eudicotyledons</taxon>
        <taxon>Gunneridae</taxon>
        <taxon>Pentapetalae</taxon>
        <taxon>asterids</taxon>
        <taxon>campanulids</taxon>
        <taxon>Asterales</taxon>
        <taxon>Asteraceae</taxon>
        <taxon>Asteroideae</taxon>
        <taxon>Heliantheae alliance</taxon>
        <taxon>Tageteae</taxon>
        <taxon>Tagetes</taxon>
    </lineage>
</organism>
<keyword evidence="3" id="KW-0963">Cytoplasm</keyword>
<dbReference type="PANTHER" id="PTHR15651">
    <property type="entry name" value="ARMADILLO REPEAT-CONTAINING PROTEIN 8"/>
    <property type="match status" value="1"/>
</dbReference>
<dbReference type="InterPro" id="IPR038739">
    <property type="entry name" value="ARMC8/Vid28"/>
</dbReference>
<dbReference type="InterPro" id="IPR000225">
    <property type="entry name" value="Armadillo"/>
</dbReference>
<evidence type="ECO:0000256" key="1">
    <source>
        <dbReference type="ARBA" id="ARBA00004123"/>
    </source>
</evidence>
<protein>
    <recommendedName>
        <fullName evidence="9">Armadillo repeat-containing protein 8</fullName>
    </recommendedName>
</protein>
<dbReference type="GO" id="GO:0005634">
    <property type="term" value="C:nucleus"/>
    <property type="evidence" value="ECO:0007669"/>
    <property type="project" value="UniProtKB-SubCell"/>
</dbReference>
<evidence type="ECO:0000256" key="2">
    <source>
        <dbReference type="ARBA" id="ARBA00004496"/>
    </source>
</evidence>
<accession>A0AAD8KES5</accession>
<dbReference type="SMART" id="SM00185">
    <property type="entry name" value="ARM"/>
    <property type="match status" value="6"/>
</dbReference>
<proteinExistence type="predicted"/>